<dbReference type="InterPro" id="IPR033121">
    <property type="entry name" value="PEPTIDASE_A1"/>
</dbReference>
<organism evidence="9 10">
    <name type="scientific">Rosa chinensis</name>
    <name type="common">China rose</name>
    <dbReference type="NCBI Taxonomy" id="74649"/>
    <lineage>
        <taxon>Eukaryota</taxon>
        <taxon>Viridiplantae</taxon>
        <taxon>Streptophyta</taxon>
        <taxon>Embryophyta</taxon>
        <taxon>Tracheophyta</taxon>
        <taxon>Spermatophyta</taxon>
        <taxon>Magnoliopsida</taxon>
        <taxon>eudicotyledons</taxon>
        <taxon>Gunneridae</taxon>
        <taxon>Pentapetalae</taxon>
        <taxon>rosids</taxon>
        <taxon>fabids</taxon>
        <taxon>Rosales</taxon>
        <taxon>Rosaceae</taxon>
        <taxon>Rosoideae</taxon>
        <taxon>Rosoideae incertae sedis</taxon>
        <taxon>Rosa</taxon>
    </lineage>
</organism>
<comment type="caution">
    <text evidence="9">The sequence shown here is derived from an EMBL/GenBank/DDBJ whole genome shotgun (WGS) entry which is preliminary data.</text>
</comment>
<keyword evidence="5 9" id="KW-0378">Hydrolase</keyword>
<sequence>MAAISPSSSSSSSTPIMRYFTGLSLILSLTLCSLDKGFALAEGDSKERLLHQQYTHTVDLRSLLPATTCSPSTRGNKRMASLEVVHKHGPCSHLPQLKATAMNHTLILEQDQARVNSLNSRISKRLNGNEDLSQSEATTVPARWASSQNAGNYMVTVGLGTPKKQLSLVFDTGSDLTWTQCQPCSEFCYPQEEPIFDPSASSSYTNVSCNSTECVQLRTSTESDKCLGDTCPYSVTYGDSSYTTGYFATDKLTLTPNDVFVGFFFGCGQENVGFYDGSAGLLGLSLNKFSIVEQTAQKYSRFFSYCLPPTASSTGYLSFGAPSGASNAAVKYTRITNLSSSLELYCLDLVGINVNGQKLSIPASVFSSPGTIIDSGTVISRLPPTAYTALRDAFRAAMISYPLVPGPEKLLDTCYDLSGYPTVTYPKIEFVFGDGVTLELDATGIVYIFDGSNKQVCLAFAGNDNDIAIFGNTQQKNMEVLYDVAGGRVGFAPGGC</sequence>
<dbReference type="OMA" id="FGEMFAN"/>
<evidence type="ECO:0000313" key="10">
    <source>
        <dbReference type="Proteomes" id="UP000238479"/>
    </source>
</evidence>
<name>A0A2P6QTC5_ROSCH</name>
<dbReference type="GO" id="GO:0006508">
    <property type="term" value="P:proteolysis"/>
    <property type="evidence" value="ECO:0007669"/>
    <property type="project" value="UniProtKB-KW"/>
</dbReference>
<evidence type="ECO:0000256" key="2">
    <source>
        <dbReference type="ARBA" id="ARBA00022670"/>
    </source>
</evidence>
<keyword evidence="4" id="KW-0064">Aspartyl protease</keyword>
<dbReference type="InterPro" id="IPR033873">
    <property type="entry name" value="CND41-like"/>
</dbReference>
<dbReference type="InterPro" id="IPR021109">
    <property type="entry name" value="Peptidase_aspartic_dom_sf"/>
</dbReference>
<protein>
    <submittedName>
        <fullName evidence="9">Putative nepenthesin</fullName>
        <ecNumber evidence="9">3.4.23.12</ecNumber>
    </submittedName>
</protein>
<gene>
    <name evidence="9" type="ORF">RchiOBHm_Chr4g0402511</name>
</gene>
<feature type="active site" evidence="7">
    <location>
        <position position="374"/>
    </location>
</feature>
<dbReference type="Proteomes" id="UP000238479">
    <property type="component" value="Chromosome 4"/>
</dbReference>
<evidence type="ECO:0000259" key="8">
    <source>
        <dbReference type="PROSITE" id="PS51767"/>
    </source>
</evidence>
<dbReference type="PANTHER" id="PTHR13683:SF750">
    <property type="entry name" value="ASPARTYL PROTEASE AED1"/>
    <property type="match status" value="1"/>
</dbReference>
<dbReference type="InterPro" id="IPR032799">
    <property type="entry name" value="TAXi_C"/>
</dbReference>
<keyword evidence="3" id="KW-0732">Signal</keyword>
<feature type="active site" evidence="7">
    <location>
        <position position="171"/>
    </location>
</feature>
<dbReference type="Pfam" id="PF14541">
    <property type="entry name" value="TAXi_C"/>
    <property type="match status" value="1"/>
</dbReference>
<dbReference type="EC" id="3.4.23.12" evidence="9"/>
<proteinExistence type="inferred from homology"/>
<evidence type="ECO:0000256" key="3">
    <source>
        <dbReference type="ARBA" id="ARBA00022729"/>
    </source>
</evidence>
<dbReference type="Pfam" id="PF14543">
    <property type="entry name" value="TAXi_N"/>
    <property type="match status" value="1"/>
</dbReference>
<dbReference type="SUPFAM" id="SSF50630">
    <property type="entry name" value="Acid proteases"/>
    <property type="match status" value="1"/>
</dbReference>
<dbReference type="FunFam" id="2.40.70.10:FF:000021">
    <property type="entry name" value="Aspartyl protease AED1"/>
    <property type="match status" value="1"/>
</dbReference>
<dbReference type="Gene3D" id="2.40.70.10">
    <property type="entry name" value="Acid Proteases"/>
    <property type="match status" value="2"/>
</dbReference>
<evidence type="ECO:0000256" key="5">
    <source>
        <dbReference type="ARBA" id="ARBA00022801"/>
    </source>
</evidence>
<feature type="domain" description="Peptidase A1" evidence="8">
    <location>
        <begin position="153"/>
        <end position="492"/>
    </location>
</feature>
<dbReference type="Gramene" id="PRQ37430">
    <property type="protein sequence ID" value="PRQ37430"/>
    <property type="gene ID" value="RchiOBHm_Chr4g0402511"/>
</dbReference>
<evidence type="ECO:0000256" key="4">
    <source>
        <dbReference type="ARBA" id="ARBA00022750"/>
    </source>
</evidence>
<keyword evidence="2" id="KW-0645">Protease</keyword>
<evidence type="ECO:0000256" key="7">
    <source>
        <dbReference type="PIRSR" id="PIRSR601461-1"/>
    </source>
</evidence>
<keyword evidence="10" id="KW-1185">Reference proteome</keyword>
<evidence type="ECO:0000313" key="9">
    <source>
        <dbReference type="EMBL" id="PRQ37430.1"/>
    </source>
</evidence>
<dbReference type="PROSITE" id="PS51767">
    <property type="entry name" value="PEPTIDASE_A1"/>
    <property type="match status" value="1"/>
</dbReference>
<accession>A0A2P6QTC5</accession>
<dbReference type="CDD" id="cd05472">
    <property type="entry name" value="cnd41_like"/>
    <property type="match status" value="1"/>
</dbReference>
<evidence type="ECO:0000256" key="1">
    <source>
        <dbReference type="ARBA" id="ARBA00007447"/>
    </source>
</evidence>
<dbReference type="InterPro" id="IPR001461">
    <property type="entry name" value="Aspartic_peptidase_A1"/>
</dbReference>
<dbReference type="AlphaFoldDB" id="A0A2P6QTC5"/>
<dbReference type="InterPro" id="IPR032861">
    <property type="entry name" value="TAXi_N"/>
</dbReference>
<dbReference type="OrthoDB" id="1194275at2759"/>
<dbReference type="FunFam" id="2.40.70.10:FF:000013">
    <property type="entry name" value="Aspartyl protease AED1"/>
    <property type="match status" value="1"/>
</dbReference>
<dbReference type="EMBL" id="PDCK01000042">
    <property type="protein sequence ID" value="PRQ37430.1"/>
    <property type="molecule type" value="Genomic_DNA"/>
</dbReference>
<evidence type="ECO:0000256" key="6">
    <source>
        <dbReference type="ARBA" id="ARBA00023157"/>
    </source>
</evidence>
<comment type="similarity">
    <text evidence="1">Belongs to the peptidase A1 family.</text>
</comment>
<dbReference type="GO" id="GO:0004190">
    <property type="term" value="F:aspartic-type endopeptidase activity"/>
    <property type="evidence" value="ECO:0007669"/>
    <property type="project" value="UniProtKB-KW"/>
</dbReference>
<reference evidence="9 10" key="1">
    <citation type="journal article" date="2018" name="Nat. Genet.">
        <title>The Rosa genome provides new insights in the design of modern roses.</title>
        <authorList>
            <person name="Bendahmane M."/>
        </authorList>
    </citation>
    <scope>NUCLEOTIDE SEQUENCE [LARGE SCALE GENOMIC DNA]</scope>
    <source>
        <strain evidence="10">cv. Old Blush</strain>
    </source>
</reference>
<keyword evidence="6" id="KW-1015">Disulfide bond</keyword>
<dbReference type="PANTHER" id="PTHR13683">
    <property type="entry name" value="ASPARTYL PROTEASES"/>
    <property type="match status" value="1"/>
</dbReference>